<dbReference type="OrthoDB" id="288590at2759"/>
<sequence length="283" mass="32803">MSINEEYRGSHFHEATFINQNGELQTSKIPVVQELAREGLTNHFPKRFISLPQRVDTIIFETPPVIDIAKLKHNDTRKMELQKLAEAAKEWGVFLIKNHGVDDTVLDDVKDVVKGFFALSFEEKKVNVGMYRSVDNMGYGKTHVMSEDQPLDWVDRLTIKAAPVDESTNDDLRVWPRKPTNFRDYFNTFIEIEIISLFLVYFDLKIRKLGQHAWHRVRTQLDAERISLAYFYNPPPQCEIGPMVNSGSMEEIYKKVVVEDYVSHFNKISPTTSKEAIMYAKVK</sequence>
<dbReference type="Pfam" id="PF14226">
    <property type="entry name" value="DIOX_N"/>
    <property type="match status" value="1"/>
</dbReference>
<dbReference type="Gene3D" id="2.60.120.330">
    <property type="entry name" value="B-lactam Antibiotic, Isopenicillin N Synthase, Chain"/>
    <property type="match status" value="2"/>
</dbReference>
<dbReference type="AlphaFoldDB" id="A0A2U1PCY0"/>
<keyword evidence="1" id="KW-0479">Metal-binding</keyword>
<dbReference type="InterPro" id="IPR026992">
    <property type="entry name" value="DIOX_N"/>
</dbReference>
<gene>
    <name evidence="4" type="ORF">CTI12_AA166940</name>
</gene>
<keyword evidence="5" id="KW-1185">Reference proteome</keyword>
<evidence type="ECO:0000256" key="1">
    <source>
        <dbReference type="ARBA" id="ARBA00022723"/>
    </source>
</evidence>
<evidence type="ECO:0000259" key="3">
    <source>
        <dbReference type="Pfam" id="PF14226"/>
    </source>
</evidence>
<dbReference type="InterPro" id="IPR050295">
    <property type="entry name" value="Plant_2OG-oxidoreductases"/>
</dbReference>
<organism evidence="4 5">
    <name type="scientific">Artemisia annua</name>
    <name type="common">Sweet wormwood</name>
    <dbReference type="NCBI Taxonomy" id="35608"/>
    <lineage>
        <taxon>Eukaryota</taxon>
        <taxon>Viridiplantae</taxon>
        <taxon>Streptophyta</taxon>
        <taxon>Embryophyta</taxon>
        <taxon>Tracheophyta</taxon>
        <taxon>Spermatophyta</taxon>
        <taxon>Magnoliopsida</taxon>
        <taxon>eudicotyledons</taxon>
        <taxon>Gunneridae</taxon>
        <taxon>Pentapetalae</taxon>
        <taxon>asterids</taxon>
        <taxon>campanulids</taxon>
        <taxon>Asterales</taxon>
        <taxon>Asteraceae</taxon>
        <taxon>Asteroideae</taxon>
        <taxon>Anthemideae</taxon>
        <taxon>Artemisiinae</taxon>
        <taxon>Artemisia</taxon>
    </lineage>
</organism>
<evidence type="ECO:0000313" key="4">
    <source>
        <dbReference type="EMBL" id="PWA83612.1"/>
    </source>
</evidence>
<accession>A0A2U1PCY0</accession>
<protein>
    <submittedName>
        <fullName evidence="4">Isopenicillin N synthase</fullName>
    </submittedName>
</protein>
<dbReference type="SUPFAM" id="SSF51197">
    <property type="entry name" value="Clavaminate synthase-like"/>
    <property type="match status" value="1"/>
</dbReference>
<comment type="caution">
    <text evidence="4">The sequence shown here is derived from an EMBL/GenBank/DDBJ whole genome shotgun (WGS) entry which is preliminary data.</text>
</comment>
<reference evidence="4 5" key="1">
    <citation type="journal article" date="2018" name="Mol. Plant">
        <title>The genome of Artemisia annua provides insight into the evolution of Asteraceae family and artemisinin biosynthesis.</title>
        <authorList>
            <person name="Shen Q."/>
            <person name="Zhang L."/>
            <person name="Liao Z."/>
            <person name="Wang S."/>
            <person name="Yan T."/>
            <person name="Shi P."/>
            <person name="Liu M."/>
            <person name="Fu X."/>
            <person name="Pan Q."/>
            <person name="Wang Y."/>
            <person name="Lv Z."/>
            <person name="Lu X."/>
            <person name="Zhang F."/>
            <person name="Jiang W."/>
            <person name="Ma Y."/>
            <person name="Chen M."/>
            <person name="Hao X."/>
            <person name="Li L."/>
            <person name="Tang Y."/>
            <person name="Lv G."/>
            <person name="Zhou Y."/>
            <person name="Sun X."/>
            <person name="Brodelius P.E."/>
            <person name="Rose J.K.C."/>
            <person name="Tang K."/>
        </authorList>
    </citation>
    <scope>NUCLEOTIDE SEQUENCE [LARGE SCALE GENOMIC DNA]</scope>
    <source>
        <strain evidence="5">cv. Huhao1</strain>
        <tissue evidence="4">Leaf</tissue>
    </source>
</reference>
<keyword evidence="2" id="KW-0408">Iron</keyword>
<dbReference type="GO" id="GO:0046872">
    <property type="term" value="F:metal ion binding"/>
    <property type="evidence" value="ECO:0007669"/>
    <property type="project" value="UniProtKB-KW"/>
</dbReference>
<dbReference type="Proteomes" id="UP000245207">
    <property type="component" value="Unassembled WGS sequence"/>
</dbReference>
<dbReference type="PANTHER" id="PTHR47991">
    <property type="entry name" value="OXOGLUTARATE/IRON-DEPENDENT DIOXYGENASE"/>
    <property type="match status" value="1"/>
</dbReference>
<feature type="domain" description="Non-haem dioxygenase N-terminal" evidence="3">
    <location>
        <begin position="64"/>
        <end position="177"/>
    </location>
</feature>
<dbReference type="STRING" id="35608.A0A2U1PCY0"/>
<evidence type="ECO:0000256" key="2">
    <source>
        <dbReference type="ARBA" id="ARBA00023004"/>
    </source>
</evidence>
<evidence type="ECO:0000313" key="5">
    <source>
        <dbReference type="Proteomes" id="UP000245207"/>
    </source>
</evidence>
<dbReference type="EMBL" id="PKPP01001327">
    <property type="protein sequence ID" value="PWA83612.1"/>
    <property type="molecule type" value="Genomic_DNA"/>
</dbReference>
<name>A0A2U1PCY0_ARTAN</name>
<dbReference type="InterPro" id="IPR027443">
    <property type="entry name" value="IPNS-like_sf"/>
</dbReference>
<proteinExistence type="predicted"/>